<keyword evidence="4" id="KW-1185">Reference proteome</keyword>
<organism evidence="3 4">
    <name type="scientific">Piptocephalis cylindrospora</name>
    <dbReference type="NCBI Taxonomy" id="1907219"/>
    <lineage>
        <taxon>Eukaryota</taxon>
        <taxon>Fungi</taxon>
        <taxon>Fungi incertae sedis</taxon>
        <taxon>Zoopagomycota</taxon>
        <taxon>Zoopagomycotina</taxon>
        <taxon>Zoopagomycetes</taxon>
        <taxon>Zoopagales</taxon>
        <taxon>Piptocephalidaceae</taxon>
        <taxon>Piptocephalis</taxon>
    </lineage>
</organism>
<gene>
    <name evidence="3" type="ORF">BJ684DRAFT_7141</name>
</gene>
<dbReference type="Proteomes" id="UP000267251">
    <property type="component" value="Unassembled WGS sequence"/>
</dbReference>
<sequence length="199" mass="22800">MEQAEEVVKYQELEEGEFPLLAQFAQPYQPPKESAILRIRTIDYLGEKHPLEYKVVLQVSPSKLGLTPTQLHKFLILAGPRYDPIRKELKISSERYQNRTMNLKWASNTLDRLIAEAKDPKETFADVPLTFPHSKPKPSYPFPSEWRMSKGEAEELKESWKAIEEEQLVETTEMEGEGEVKVEEQQLPSSDGPSSPQAS</sequence>
<evidence type="ECO:0000313" key="3">
    <source>
        <dbReference type="EMBL" id="RKP15353.1"/>
    </source>
</evidence>
<evidence type="ECO:0000256" key="1">
    <source>
        <dbReference type="SAM" id="MobiDB-lite"/>
    </source>
</evidence>
<protein>
    <submittedName>
        <fullName evidence="3">Mitochondrial ribosomal subunit protein-domain-containing protein</fullName>
    </submittedName>
</protein>
<accession>A0A4P9Y8F1</accession>
<feature type="compositionally biased region" description="Polar residues" evidence="1">
    <location>
        <begin position="186"/>
        <end position="199"/>
    </location>
</feature>
<dbReference type="EMBL" id="KZ987738">
    <property type="protein sequence ID" value="RKP15353.1"/>
    <property type="molecule type" value="Genomic_DNA"/>
</dbReference>
<reference evidence="4" key="1">
    <citation type="journal article" date="2018" name="Nat. Microbiol.">
        <title>Leveraging single-cell genomics to expand the fungal tree of life.</title>
        <authorList>
            <person name="Ahrendt S.R."/>
            <person name="Quandt C.A."/>
            <person name="Ciobanu D."/>
            <person name="Clum A."/>
            <person name="Salamov A."/>
            <person name="Andreopoulos B."/>
            <person name="Cheng J.F."/>
            <person name="Woyke T."/>
            <person name="Pelin A."/>
            <person name="Henrissat B."/>
            <person name="Reynolds N.K."/>
            <person name="Benny G.L."/>
            <person name="Smith M.E."/>
            <person name="James T.Y."/>
            <person name="Grigoriev I.V."/>
        </authorList>
    </citation>
    <scope>NUCLEOTIDE SEQUENCE [LARGE SCALE GENOMIC DNA]</scope>
</reference>
<dbReference type="PANTHER" id="PTHR13490:SF0">
    <property type="entry name" value="SMALL RIBOSOMAL SUBUNIT PROTEIN MS35"/>
    <property type="match status" value="1"/>
</dbReference>
<name>A0A4P9Y8F1_9FUNG</name>
<proteinExistence type="predicted"/>
<dbReference type="OrthoDB" id="283424at2759"/>
<dbReference type="Pfam" id="PF10213">
    <property type="entry name" value="MRP-S28"/>
    <property type="match status" value="1"/>
</dbReference>
<dbReference type="GO" id="GO:0003735">
    <property type="term" value="F:structural constituent of ribosome"/>
    <property type="evidence" value="ECO:0007669"/>
    <property type="project" value="InterPro"/>
</dbReference>
<dbReference type="GO" id="GO:0005763">
    <property type="term" value="C:mitochondrial small ribosomal subunit"/>
    <property type="evidence" value="ECO:0007669"/>
    <property type="project" value="TreeGrafter"/>
</dbReference>
<dbReference type="GO" id="GO:0032543">
    <property type="term" value="P:mitochondrial translation"/>
    <property type="evidence" value="ECO:0007669"/>
    <property type="project" value="InterPro"/>
</dbReference>
<dbReference type="PANTHER" id="PTHR13490">
    <property type="entry name" value="MITOCHONDRIAL 28S RIBOSOMAL PROTEIN S28"/>
    <property type="match status" value="1"/>
</dbReference>
<dbReference type="AlphaFoldDB" id="A0A4P9Y8F1"/>
<dbReference type="InterPro" id="IPR019349">
    <property type="entry name" value="Ribosomal_mS35_mit"/>
</dbReference>
<evidence type="ECO:0000259" key="2">
    <source>
        <dbReference type="Pfam" id="PF10213"/>
    </source>
</evidence>
<feature type="domain" description="Small ribosomal subunit protein mS35 mitochondrial conserved" evidence="2">
    <location>
        <begin position="27"/>
        <end position="146"/>
    </location>
</feature>
<dbReference type="InterPro" id="IPR039848">
    <property type="entry name" value="Ribosomal_mS35_mt"/>
</dbReference>
<evidence type="ECO:0000313" key="4">
    <source>
        <dbReference type="Proteomes" id="UP000267251"/>
    </source>
</evidence>
<feature type="region of interest" description="Disordered" evidence="1">
    <location>
        <begin position="171"/>
        <end position="199"/>
    </location>
</feature>